<keyword evidence="5 7" id="KW-0808">Transferase</keyword>
<dbReference type="InterPro" id="IPR017459">
    <property type="entry name" value="Glycosyl_Trfase_fam3_N_dom"/>
</dbReference>
<dbReference type="EC" id="2.4.2.4" evidence="3 7"/>
<dbReference type="SUPFAM" id="SSF47648">
    <property type="entry name" value="Nucleoside phosphorylase/phosphoribosyltransferase N-terminal domain"/>
    <property type="match status" value="1"/>
</dbReference>
<dbReference type="Pfam" id="PF02885">
    <property type="entry name" value="Glycos_trans_3N"/>
    <property type="match status" value="1"/>
</dbReference>
<keyword evidence="4 7" id="KW-0328">Glycosyltransferase</keyword>
<protein>
    <recommendedName>
        <fullName evidence="3 7">Thymidine phosphorylase</fullName>
        <ecNumber evidence="3 7">2.4.2.4</ecNumber>
    </recommendedName>
    <alternativeName>
        <fullName evidence="7">TdRPase</fullName>
    </alternativeName>
</protein>
<dbReference type="SUPFAM" id="SSF54680">
    <property type="entry name" value="Pyrimidine nucleoside phosphorylase C-terminal domain"/>
    <property type="match status" value="1"/>
</dbReference>
<comment type="function">
    <text evidence="7">The enzymes which catalyze the reversible phosphorolysis of pyrimidine nucleosides are involved in the degradation of these compounds and in their utilization as carbon and energy sources, or in the rescue of pyrimidine bases for nucleotide synthesis.</text>
</comment>
<comment type="catalytic activity">
    <reaction evidence="6 7">
        <text>thymidine + phosphate = 2-deoxy-alpha-D-ribose 1-phosphate + thymine</text>
        <dbReference type="Rhea" id="RHEA:16037"/>
        <dbReference type="ChEBI" id="CHEBI:17748"/>
        <dbReference type="ChEBI" id="CHEBI:17821"/>
        <dbReference type="ChEBI" id="CHEBI:43474"/>
        <dbReference type="ChEBI" id="CHEBI:57259"/>
        <dbReference type="EC" id="2.4.2.4"/>
    </reaction>
</comment>
<evidence type="ECO:0000256" key="1">
    <source>
        <dbReference type="ARBA" id="ARBA00006915"/>
    </source>
</evidence>
<dbReference type="InterPro" id="IPR035902">
    <property type="entry name" value="Nuc_phospho_transferase"/>
</dbReference>
<dbReference type="GO" id="GO:0005829">
    <property type="term" value="C:cytosol"/>
    <property type="evidence" value="ECO:0007669"/>
    <property type="project" value="TreeGrafter"/>
</dbReference>
<accession>A0A942E9M3</accession>
<evidence type="ECO:0000256" key="5">
    <source>
        <dbReference type="ARBA" id="ARBA00022679"/>
    </source>
</evidence>
<evidence type="ECO:0000256" key="4">
    <source>
        <dbReference type="ARBA" id="ARBA00022676"/>
    </source>
</evidence>
<reference evidence="10" key="1">
    <citation type="submission" date="2021-04" db="EMBL/GenBank/DDBJ databases">
        <title>Devosia litorisediminis sp. nov., isolated from a sand dune.</title>
        <authorList>
            <person name="Park S."/>
            <person name="Yoon J.-H."/>
        </authorList>
    </citation>
    <scope>NUCLEOTIDE SEQUENCE</scope>
    <source>
        <strain evidence="10">BSSL-BM10</strain>
    </source>
</reference>
<organism evidence="10 11">
    <name type="scientific">Devosia litorisediminis</name>
    <dbReference type="NCBI Taxonomy" id="2829817"/>
    <lineage>
        <taxon>Bacteria</taxon>
        <taxon>Pseudomonadati</taxon>
        <taxon>Pseudomonadota</taxon>
        <taxon>Alphaproteobacteria</taxon>
        <taxon>Hyphomicrobiales</taxon>
        <taxon>Devosiaceae</taxon>
        <taxon>Devosia</taxon>
    </lineage>
</organism>
<dbReference type="InterPro" id="IPR017872">
    <property type="entry name" value="Pyrmidine_PPase_CS"/>
</dbReference>
<keyword evidence="11" id="KW-1185">Reference proteome</keyword>
<comment type="subunit">
    <text evidence="2 7">Homodimer.</text>
</comment>
<dbReference type="Gene3D" id="3.90.1170.30">
    <property type="entry name" value="Pyrimidine nucleoside phosphorylase-like, C-terminal domain"/>
    <property type="match status" value="1"/>
</dbReference>
<dbReference type="GO" id="GO:0009032">
    <property type="term" value="F:thymidine phosphorylase activity"/>
    <property type="evidence" value="ECO:0007669"/>
    <property type="project" value="UniProtKB-UniRule"/>
</dbReference>
<dbReference type="PIRSF" id="PIRSF000478">
    <property type="entry name" value="TP_PyNP"/>
    <property type="match status" value="1"/>
</dbReference>
<comment type="caution">
    <text evidence="10">The sequence shown here is derived from an EMBL/GenBank/DDBJ whole genome shotgun (WGS) entry which is preliminary data.</text>
</comment>
<dbReference type="SUPFAM" id="SSF52418">
    <property type="entry name" value="Nucleoside phosphorylase/phosphoribosyltransferase catalytic domain"/>
    <property type="match status" value="1"/>
</dbReference>
<feature type="region of interest" description="Disordered" evidence="8">
    <location>
        <begin position="424"/>
        <end position="444"/>
    </location>
</feature>
<dbReference type="GO" id="GO:0006206">
    <property type="term" value="P:pyrimidine nucleobase metabolic process"/>
    <property type="evidence" value="ECO:0007669"/>
    <property type="project" value="InterPro"/>
</dbReference>
<dbReference type="HAMAP" id="MF_01628">
    <property type="entry name" value="Thymid_phosp"/>
    <property type="match status" value="1"/>
</dbReference>
<dbReference type="Pfam" id="PF00591">
    <property type="entry name" value="Glycos_transf_3"/>
    <property type="match status" value="1"/>
</dbReference>
<evidence type="ECO:0000256" key="6">
    <source>
        <dbReference type="ARBA" id="ARBA00048550"/>
    </source>
</evidence>
<dbReference type="NCBIfam" id="TIGR02644">
    <property type="entry name" value="Y_phosphoryl"/>
    <property type="match status" value="1"/>
</dbReference>
<dbReference type="PROSITE" id="PS00647">
    <property type="entry name" value="THYMID_PHOSPHORYLASE"/>
    <property type="match status" value="1"/>
</dbReference>
<dbReference type="InterPro" id="IPR000053">
    <property type="entry name" value="Thymidine/pyrmidine_PPase"/>
</dbReference>
<dbReference type="FunFam" id="3.40.1030.10:FF:000003">
    <property type="entry name" value="Pyrimidine-nucleoside phosphorylase"/>
    <property type="match status" value="1"/>
</dbReference>
<sequence>MVFLPQEVIARKRDGHTLSNDEIAAFIAGFAKGSVSHAQAAALAMAVYFKDMSMPERVALTLAMRDSGEVLDWSDLEGPVADKHSTGGVGDNVSLMLAPILAAMGIYVPMISGRGLGHTGGTLDKFDAIPGYQTQPDNYLFRQVVRQAGCAIIGQTADLAPADKALYAIRDVTGTVESIALITASILSKKLAAGLGALVLDVKTGSGAFMPTLERSRALAQSLVEVANGAGLKTGALITDMNEPLASAAGNGLEVRNAVDFLTGRHQDPRLREVTLSLCATVAEMTGVAATVDAGRMLAESALNSGRATERFGIMVHALGGPGDFIDNIDSHLAVAPIIRDVFADEPGAVSAIDTRGVGMAVVALGGGRTMPTDNIDHRVGFDRLAGLGAMLDSNTPIARIHAADEDSAADAEARVKAAYTQGGELTPHELIPDSVPHTTAQEV</sequence>
<dbReference type="InterPro" id="IPR000312">
    <property type="entry name" value="Glycosyl_Trfase_fam3"/>
</dbReference>
<evidence type="ECO:0000256" key="2">
    <source>
        <dbReference type="ARBA" id="ARBA00011738"/>
    </source>
</evidence>
<proteinExistence type="inferred from homology"/>
<evidence type="ECO:0000256" key="3">
    <source>
        <dbReference type="ARBA" id="ARBA00011892"/>
    </source>
</evidence>
<evidence type="ECO:0000256" key="7">
    <source>
        <dbReference type="HAMAP-Rule" id="MF_01628"/>
    </source>
</evidence>
<dbReference type="InterPro" id="IPR036320">
    <property type="entry name" value="Glycosyl_Trfase_fam3_N_dom_sf"/>
</dbReference>
<evidence type="ECO:0000259" key="9">
    <source>
        <dbReference type="SMART" id="SM00941"/>
    </source>
</evidence>
<evidence type="ECO:0000256" key="8">
    <source>
        <dbReference type="SAM" id="MobiDB-lite"/>
    </source>
</evidence>
<dbReference type="EMBL" id="JAGXTP010000002">
    <property type="protein sequence ID" value="MBS3849917.1"/>
    <property type="molecule type" value="Genomic_DNA"/>
</dbReference>
<dbReference type="GO" id="GO:0004645">
    <property type="term" value="F:1,4-alpha-oligoglucan phosphorylase activity"/>
    <property type="evidence" value="ECO:0007669"/>
    <property type="project" value="InterPro"/>
</dbReference>
<dbReference type="SMART" id="SM00941">
    <property type="entry name" value="PYNP_C"/>
    <property type="match status" value="1"/>
</dbReference>
<feature type="domain" description="Pyrimidine nucleoside phosphorylase C-terminal" evidence="9">
    <location>
        <begin position="349"/>
        <end position="423"/>
    </location>
</feature>
<evidence type="ECO:0000313" key="10">
    <source>
        <dbReference type="EMBL" id="MBS3849917.1"/>
    </source>
</evidence>
<dbReference type="InterPro" id="IPR036566">
    <property type="entry name" value="PYNP-like_C_sf"/>
</dbReference>
<dbReference type="InterPro" id="IPR013465">
    <property type="entry name" value="Thymidine_Pase"/>
</dbReference>
<dbReference type="NCBIfam" id="NF004490">
    <property type="entry name" value="PRK05820.1"/>
    <property type="match status" value="1"/>
</dbReference>
<comment type="similarity">
    <text evidence="1 7">Belongs to the thymidine/pyrimidine-nucleoside phosphorylase family.</text>
</comment>
<dbReference type="Proteomes" id="UP000678281">
    <property type="component" value="Unassembled WGS sequence"/>
</dbReference>
<evidence type="ECO:0000313" key="11">
    <source>
        <dbReference type="Proteomes" id="UP000678281"/>
    </source>
</evidence>
<dbReference type="AlphaFoldDB" id="A0A942E9M3"/>
<comment type="pathway">
    <text evidence="7">Pyrimidine metabolism; dTMP biosynthesis via salvage pathway; dTMP from thymine: step 1/2.</text>
</comment>
<dbReference type="PANTHER" id="PTHR10515:SF0">
    <property type="entry name" value="THYMIDINE PHOSPHORYLASE"/>
    <property type="match status" value="1"/>
</dbReference>
<dbReference type="InterPro" id="IPR013102">
    <property type="entry name" value="PYNP_C"/>
</dbReference>
<dbReference type="Gene3D" id="3.40.1030.10">
    <property type="entry name" value="Nucleoside phosphorylase/phosphoribosyltransferase catalytic domain"/>
    <property type="match status" value="1"/>
</dbReference>
<dbReference type="InterPro" id="IPR018090">
    <property type="entry name" value="Pyrmidine_PPas_bac/euk"/>
</dbReference>
<dbReference type="RefSeq" id="WP_212659535.1">
    <property type="nucleotide sequence ID" value="NZ_JAGXTP010000002.1"/>
</dbReference>
<dbReference type="Pfam" id="PF07831">
    <property type="entry name" value="PYNP_C"/>
    <property type="match status" value="1"/>
</dbReference>
<dbReference type="NCBIfam" id="TIGR02643">
    <property type="entry name" value="T_phosphoryl"/>
    <property type="match status" value="1"/>
</dbReference>
<name>A0A942E9M3_9HYPH</name>
<dbReference type="GO" id="GO:0046104">
    <property type="term" value="P:thymidine metabolic process"/>
    <property type="evidence" value="ECO:0007669"/>
    <property type="project" value="UniProtKB-UniRule"/>
</dbReference>
<gene>
    <name evidence="7 10" type="primary">deoA</name>
    <name evidence="10" type="ORF">KD146_14540</name>
</gene>
<dbReference type="Gene3D" id="1.20.970.10">
    <property type="entry name" value="Transferase, Pyrimidine Nucleoside Phosphorylase, Chain C"/>
    <property type="match status" value="1"/>
</dbReference>
<dbReference type="PANTHER" id="PTHR10515">
    <property type="entry name" value="THYMIDINE PHOSPHORYLASE"/>
    <property type="match status" value="1"/>
</dbReference>